<dbReference type="EMBL" id="CP042430">
    <property type="protein sequence ID" value="QEC47844.1"/>
    <property type="molecule type" value="Genomic_DNA"/>
</dbReference>
<dbReference type="GO" id="GO:0008233">
    <property type="term" value="F:peptidase activity"/>
    <property type="evidence" value="ECO:0007669"/>
    <property type="project" value="InterPro"/>
</dbReference>
<dbReference type="Gene3D" id="3.30.1380.10">
    <property type="match status" value="1"/>
</dbReference>
<dbReference type="Proteomes" id="UP000321805">
    <property type="component" value="Chromosome"/>
</dbReference>
<gene>
    <name evidence="2" type="ORF">FSW04_09860</name>
</gene>
<name>A0A5B8U454_9ACTN</name>
<accession>A0A5B8U454</accession>
<dbReference type="OrthoDB" id="9792074at2"/>
<dbReference type="PANTHER" id="PTHR34385:SF1">
    <property type="entry name" value="PEPTIDOGLYCAN L-ALANYL-D-GLUTAMATE ENDOPEPTIDASE CWLK"/>
    <property type="match status" value="1"/>
</dbReference>
<dbReference type="AlphaFoldDB" id="A0A5B8U454"/>
<dbReference type="PANTHER" id="PTHR34385">
    <property type="entry name" value="D-ALANYL-D-ALANINE CARBOXYPEPTIDASE"/>
    <property type="match status" value="1"/>
</dbReference>
<evidence type="ECO:0000313" key="2">
    <source>
        <dbReference type="EMBL" id="QEC47844.1"/>
    </source>
</evidence>
<organism evidence="2 3">
    <name type="scientific">Baekduia soli</name>
    <dbReference type="NCBI Taxonomy" id="496014"/>
    <lineage>
        <taxon>Bacteria</taxon>
        <taxon>Bacillati</taxon>
        <taxon>Actinomycetota</taxon>
        <taxon>Thermoleophilia</taxon>
        <taxon>Solirubrobacterales</taxon>
        <taxon>Baekduiaceae</taxon>
        <taxon>Baekduia</taxon>
    </lineage>
</organism>
<evidence type="ECO:0000313" key="3">
    <source>
        <dbReference type="Proteomes" id="UP000321805"/>
    </source>
</evidence>
<sequence>MRSTGSEDGQALMALLVVLAAVCLGASALGSIARALGDHRAHRGVADLAALAGADAMRVAQPRLFEPALRDGVANPRHLERPAYLALGRRAAISTARRNGVTAVAVTFPDARALAPTRITVEVSEPLRAAGRRVGDVASATAEIAPVPFAGAGGDLSGEYRGPLARRQGKPMRPDVAAAFDRMAAAARRDGVALLVTSAFRTDGEQARLFAAHPDPKWVARPGTSLHRLGTELDLGPPSAYAWLARHAGAFGFVQRYSWEPWHYETS</sequence>
<evidence type="ECO:0000259" key="1">
    <source>
        <dbReference type="Pfam" id="PF02557"/>
    </source>
</evidence>
<keyword evidence="3" id="KW-1185">Reference proteome</keyword>
<dbReference type="KEGG" id="bsol:FSW04_09860"/>
<proteinExistence type="predicted"/>
<dbReference type="SUPFAM" id="SSF55166">
    <property type="entry name" value="Hedgehog/DD-peptidase"/>
    <property type="match status" value="1"/>
</dbReference>
<feature type="domain" description="D-alanyl-D-alanine carboxypeptidase-like core" evidence="1">
    <location>
        <begin position="172"/>
        <end position="264"/>
    </location>
</feature>
<reference evidence="2 3" key="1">
    <citation type="journal article" date="2018" name="J. Microbiol.">
        <title>Baekduia soli gen. nov., sp. nov., a novel bacterium isolated from the soil of Baekdu Mountain and proposal of a novel family name, Baekduiaceae fam. nov.</title>
        <authorList>
            <person name="An D.S."/>
            <person name="Siddiqi M.Z."/>
            <person name="Kim K.H."/>
            <person name="Yu H.S."/>
            <person name="Im W.T."/>
        </authorList>
    </citation>
    <scope>NUCLEOTIDE SEQUENCE [LARGE SCALE GENOMIC DNA]</scope>
    <source>
        <strain evidence="2 3">BR7-21</strain>
    </source>
</reference>
<dbReference type="Pfam" id="PF02557">
    <property type="entry name" value="VanY"/>
    <property type="match status" value="1"/>
</dbReference>
<dbReference type="InterPro" id="IPR009045">
    <property type="entry name" value="Zn_M74/Hedgehog-like"/>
</dbReference>
<dbReference type="InterPro" id="IPR052179">
    <property type="entry name" value="DD-CPase-like"/>
</dbReference>
<dbReference type="GO" id="GO:0006508">
    <property type="term" value="P:proteolysis"/>
    <property type="evidence" value="ECO:0007669"/>
    <property type="project" value="InterPro"/>
</dbReference>
<dbReference type="RefSeq" id="WP_146918758.1">
    <property type="nucleotide sequence ID" value="NZ_CP042430.1"/>
</dbReference>
<dbReference type="InterPro" id="IPR003709">
    <property type="entry name" value="VanY-like_core_dom"/>
</dbReference>
<protein>
    <submittedName>
        <fullName evidence="2">M15 family metallopeptidase</fullName>
    </submittedName>
</protein>